<organism evidence="4 5">
    <name type="scientific">Fasciola gigantica</name>
    <name type="common">Giant liver fluke</name>
    <dbReference type="NCBI Taxonomy" id="46835"/>
    <lineage>
        <taxon>Eukaryota</taxon>
        <taxon>Metazoa</taxon>
        <taxon>Spiralia</taxon>
        <taxon>Lophotrochozoa</taxon>
        <taxon>Platyhelminthes</taxon>
        <taxon>Trematoda</taxon>
        <taxon>Digenea</taxon>
        <taxon>Plagiorchiida</taxon>
        <taxon>Echinostomata</taxon>
        <taxon>Echinostomatoidea</taxon>
        <taxon>Fasciolidae</taxon>
        <taxon>Fasciola</taxon>
    </lineage>
</organism>
<evidence type="ECO:0000256" key="2">
    <source>
        <dbReference type="SAM" id="MobiDB-lite"/>
    </source>
</evidence>
<dbReference type="OrthoDB" id="271628at2759"/>
<dbReference type="GO" id="GO:0005737">
    <property type="term" value="C:cytoplasm"/>
    <property type="evidence" value="ECO:0007669"/>
    <property type="project" value="TreeGrafter"/>
</dbReference>
<dbReference type="PROSITE" id="PS51339">
    <property type="entry name" value="PPASE_MYOTUBULARIN"/>
    <property type="match status" value="1"/>
</dbReference>
<keyword evidence="5" id="KW-1185">Reference proteome</keyword>
<dbReference type="SUPFAM" id="SSF52799">
    <property type="entry name" value="(Phosphotyrosine protein) phosphatases II"/>
    <property type="match status" value="1"/>
</dbReference>
<dbReference type="STRING" id="46835.A0A504Z2I1"/>
<proteinExistence type="inferred from homology"/>
<comment type="caution">
    <text evidence="4">The sequence shown here is derived from an EMBL/GenBank/DDBJ whole genome shotgun (WGS) entry which is preliminary data.</text>
</comment>
<feature type="region of interest" description="Disordered" evidence="2">
    <location>
        <begin position="396"/>
        <end position="428"/>
    </location>
</feature>
<accession>A0A504Z2I1</accession>
<dbReference type="InterPro" id="IPR010569">
    <property type="entry name" value="Myotubularin-like_Pase_dom"/>
</dbReference>
<evidence type="ECO:0000256" key="1">
    <source>
        <dbReference type="ARBA" id="ARBA00007471"/>
    </source>
</evidence>
<name>A0A504Z2I1_FASGI</name>
<dbReference type="EMBL" id="SUNJ01004794">
    <property type="protein sequence ID" value="TPP64168.1"/>
    <property type="molecule type" value="Genomic_DNA"/>
</dbReference>
<protein>
    <recommendedName>
        <fullName evidence="3">Myotubularin phosphatase domain-containing protein</fullName>
    </recommendedName>
</protein>
<evidence type="ECO:0000313" key="4">
    <source>
        <dbReference type="EMBL" id="TPP64168.1"/>
    </source>
</evidence>
<reference evidence="4 5" key="1">
    <citation type="submission" date="2019-04" db="EMBL/GenBank/DDBJ databases">
        <title>Annotation for the trematode Fasciola gigantica.</title>
        <authorList>
            <person name="Choi Y.-J."/>
        </authorList>
    </citation>
    <scope>NUCLEOTIDE SEQUENCE [LARGE SCALE GENOMIC DNA]</scope>
    <source>
        <strain evidence="4">Uganda_cow_1</strain>
    </source>
</reference>
<dbReference type="Pfam" id="PF06602">
    <property type="entry name" value="Myotub-related"/>
    <property type="match status" value="1"/>
</dbReference>
<dbReference type="InterPro" id="IPR030564">
    <property type="entry name" value="Myotubularin"/>
</dbReference>
<gene>
    <name evidence="4" type="ORF">FGIG_03931</name>
</gene>
<dbReference type="AlphaFoldDB" id="A0A504Z2I1"/>
<dbReference type="Proteomes" id="UP000316759">
    <property type="component" value="Unassembled WGS sequence"/>
</dbReference>
<evidence type="ECO:0000313" key="5">
    <source>
        <dbReference type="Proteomes" id="UP000316759"/>
    </source>
</evidence>
<sequence>MSSQILLEALRRTEPGFQRLWVSGLPGSIPFAAVDYLLTVDRHERVYKFDPITNMWSSSLDGARPTPSARFFRSSADIPHTPVRLLIFTTSLEVYAFRLCSSGFSFDPTETRSKDEAKRTLHKFLNLFTARLHYIRAGSGISLAENYLVQLCLSKITKEQLNSQNPESTIAPSINPFQLSETEAVEDTDDNISPVNNYPVHPGERARHRWCQLPGEHDWIENPDFSFCRTYPLSVPSVRFQRPLIEMRQFFDGFRFPVLSCYYVNTQMNNKNNNNASGSVNVDSDKRTLIGNNDIKRTPSVISSPVRLLRSGQFNASLSLDSFLNSYITKPIGGSVRSRRSRLTRVVRIRLHETDMETIRNSSDSFLPIDTGSTNEISGLVSQLCLSDSVSLSAVSSTSGTSSRSSWYIPLTSGPPEEKDSNLFVPSRSPSSVKHTHSLYCSTNSLGSEFSWCAPNSQAIQKSWLRLGSLIRLSQLHVPTSETTVPETQNGQSSWSGRRSVGAVSMFDIHTVESDNLPTTPANQCPLWLDEACEPVQMSASQTLLHCFLPNRERTTSQDEPSSSRALRLSIGNLSRSTRSNGADTSSDTASLLAGNKSRLSLRTSLSALAMHRAVHRSDWHANLIDTKWLDLVLFGLKQANQLARLLIQMSSSSIRTYISSPTDGNSSSTGTVLVLTGPGSGRTWQPLLTSLTQLILCPETRSLSGFEDLIEREWVRYGYPFAPDPPDWHDTAVAADYDAGATFALFLDCVHQMLYQFPAEFAFTEDYLVALLDCALSRGGGLPPFAIEFACSCDAARCVSPKGIPKSFLQTQSHWLFTHKALRSFRDWTSIYTVDGCRLFANWCYYWRHRISDRSIQLRTNDESVPNSTKEVAVHQEFDPLFSLTSPASCMRLWIHGWLRWNRSLRLCHGGGYAFDAAFYRERLCTDPLPESTVGVASFLRPTTSATPYLGWLSDEAILLAESWATGDVTRGCLTQWGNNALVSELLKLASAWENSPDFSGS</sequence>
<feature type="domain" description="Myotubularin phosphatase" evidence="3">
    <location>
        <begin position="451"/>
        <end position="899"/>
    </location>
</feature>
<feature type="compositionally biased region" description="Low complexity" evidence="2">
    <location>
        <begin position="396"/>
        <end position="406"/>
    </location>
</feature>
<evidence type="ECO:0000259" key="3">
    <source>
        <dbReference type="PROSITE" id="PS51339"/>
    </source>
</evidence>
<dbReference type="PANTHER" id="PTHR10807">
    <property type="entry name" value="MYOTUBULARIN-RELATED"/>
    <property type="match status" value="1"/>
</dbReference>
<comment type="similarity">
    <text evidence="1">Belongs to the protein-tyrosine phosphatase family. Non-receptor class myotubularin subfamily.</text>
</comment>
<dbReference type="InterPro" id="IPR029021">
    <property type="entry name" value="Prot-tyrosine_phosphatase-like"/>
</dbReference>